<dbReference type="WBParaSite" id="PSAMB.scaffold16748size1268.g37025.t1">
    <property type="protein sequence ID" value="PSAMB.scaffold16748size1268.g37025.t1"/>
    <property type="gene ID" value="PSAMB.scaffold16748size1268.g37025"/>
</dbReference>
<name>A0A914V9F5_9BILA</name>
<proteinExistence type="predicted"/>
<dbReference type="Proteomes" id="UP000887566">
    <property type="component" value="Unplaced"/>
</dbReference>
<keyword evidence="1" id="KW-1185">Reference proteome</keyword>
<organism evidence="1 2">
    <name type="scientific">Plectus sambesii</name>
    <dbReference type="NCBI Taxonomy" id="2011161"/>
    <lineage>
        <taxon>Eukaryota</taxon>
        <taxon>Metazoa</taxon>
        <taxon>Ecdysozoa</taxon>
        <taxon>Nematoda</taxon>
        <taxon>Chromadorea</taxon>
        <taxon>Plectida</taxon>
        <taxon>Plectina</taxon>
        <taxon>Plectoidea</taxon>
        <taxon>Plectidae</taxon>
        <taxon>Plectus</taxon>
    </lineage>
</organism>
<accession>A0A914V9F5</accession>
<reference evidence="2" key="1">
    <citation type="submission" date="2022-11" db="UniProtKB">
        <authorList>
            <consortium name="WormBaseParasite"/>
        </authorList>
    </citation>
    <scope>IDENTIFICATION</scope>
</reference>
<evidence type="ECO:0000313" key="1">
    <source>
        <dbReference type="Proteomes" id="UP000887566"/>
    </source>
</evidence>
<evidence type="ECO:0000313" key="2">
    <source>
        <dbReference type="WBParaSite" id="PSAMB.scaffold16748size1268.g37025.t1"/>
    </source>
</evidence>
<sequence>MSITSGAEDDTVINVQVFVPELGIQKCLCVGLDEIVWDIKRKVLAALNE</sequence>
<dbReference type="AlphaFoldDB" id="A0A914V9F5"/>
<protein>
    <submittedName>
        <fullName evidence="2">Uncharacterized protein</fullName>
    </submittedName>
</protein>